<dbReference type="InterPro" id="IPR008995">
    <property type="entry name" value="Mo/tungstate-bd_C_term_dom"/>
</dbReference>
<dbReference type="InterPro" id="IPR013611">
    <property type="entry name" value="Transp-assoc_OB_typ2"/>
</dbReference>
<evidence type="ECO:0000313" key="4">
    <source>
        <dbReference type="Proteomes" id="UP001500752"/>
    </source>
</evidence>
<organism evidence="3 4">
    <name type="scientific">Arthrobacter ginkgonis</name>
    <dbReference type="NCBI Taxonomy" id="1630594"/>
    <lineage>
        <taxon>Bacteria</taxon>
        <taxon>Bacillati</taxon>
        <taxon>Actinomycetota</taxon>
        <taxon>Actinomycetes</taxon>
        <taxon>Micrococcales</taxon>
        <taxon>Micrococcaceae</taxon>
        <taxon>Arthrobacter</taxon>
    </lineage>
</organism>
<comment type="caution">
    <text evidence="3">The sequence shown here is derived from an EMBL/GenBank/DDBJ whole genome shotgun (WGS) entry which is preliminary data.</text>
</comment>
<accession>A0ABP7CE11</accession>
<feature type="domain" description="Transport-associated OB type 2" evidence="2">
    <location>
        <begin position="65"/>
        <end position="142"/>
    </location>
</feature>
<evidence type="ECO:0000313" key="3">
    <source>
        <dbReference type="EMBL" id="GAA3684829.1"/>
    </source>
</evidence>
<dbReference type="SUPFAM" id="SSF50331">
    <property type="entry name" value="MOP-like"/>
    <property type="match status" value="1"/>
</dbReference>
<protein>
    <recommendedName>
        <fullName evidence="2">Transport-associated OB type 2 domain-containing protein</fullName>
    </recommendedName>
</protein>
<evidence type="ECO:0000259" key="2">
    <source>
        <dbReference type="Pfam" id="PF08402"/>
    </source>
</evidence>
<sequence length="148" mass="15309">MKDTVPFGDRPSDGRPADGRTAGAPVRDLRLRGPGKAGFGCGTGTSNIFDAAAGRRFHGREQAFAVHPERMLVHWRTAGTAASPPGGPILSGTVTALAYVGRATQVRVQPEDGPAVVVLADLPAETELLGSTVDVTWPESAVAWLPGG</sequence>
<proteinExistence type="predicted"/>
<keyword evidence="4" id="KW-1185">Reference proteome</keyword>
<gene>
    <name evidence="3" type="ORF">GCM10023081_23050</name>
</gene>
<dbReference type="Proteomes" id="UP001500752">
    <property type="component" value="Unassembled WGS sequence"/>
</dbReference>
<feature type="region of interest" description="Disordered" evidence="1">
    <location>
        <begin position="1"/>
        <end position="30"/>
    </location>
</feature>
<name>A0ABP7CE11_9MICC</name>
<evidence type="ECO:0000256" key="1">
    <source>
        <dbReference type="SAM" id="MobiDB-lite"/>
    </source>
</evidence>
<reference evidence="4" key="1">
    <citation type="journal article" date="2019" name="Int. J. Syst. Evol. Microbiol.">
        <title>The Global Catalogue of Microorganisms (GCM) 10K type strain sequencing project: providing services to taxonomists for standard genome sequencing and annotation.</title>
        <authorList>
            <consortium name="The Broad Institute Genomics Platform"/>
            <consortium name="The Broad Institute Genome Sequencing Center for Infectious Disease"/>
            <person name="Wu L."/>
            <person name="Ma J."/>
        </authorList>
    </citation>
    <scope>NUCLEOTIDE SEQUENCE [LARGE SCALE GENOMIC DNA]</scope>
    <source>
        <strain evidence="4">JCM 30742</strain>
    </source>
</reference>
<dbReference type="EMBL" id="BAABEO010000015">
    <property type="protein sequence ID" value="GAA3684829.1"/>
    <property type="molecule type" value="Genomic_DNA"/>
</dbReference>
<dbReference type="Pfam" id="PF08402">
    <property type="entry name" value="TOBE_2"/>
    <property type="match status" value="1"/>
</dbReference>